<accession>A0ABT7E409</accession>
<comment type="caution">
    <text evidence="3">The sequence shown here is derived from an EMBL/GenBank/DDBJ whole genome shotgun (WGS) entry which is preliminary data.</text>
</comment>
<evidence type="ECO:0000313" key="4">
    <source>
        <dbReference type="Proteomes" id="UP001172778"/>
    </source>
</evidence>
<sequence>MVAIVTGQGQGLLDTSLNTLGGRSVLGQSATGQGGDQIYVNAANGNLVIQRVDEVVKGIGPDAEIVRTYNSQGEMSGGNGLGKHWMFGFNRQLGTDTKGRYRIDADGNRSYYNANGECTAGGGAYDRLNGQVWTDGDSGTKEYYDGTGRLIRIEYADRRWLDIDHTAGTLTTQDKKVLAWSEAGGVTTVKWQEAPSDKPNNFTTTYTYSGAQLKVATHSADGSQYTTTYIYDNQERVTQLTQSDGTDIRFSYDDKGRVQSIEEVIASGQSRFTHFRYGSNTTWTWVDDVVDPSPTATTAPAGKAYTELTYDSSNQLTHLIAPAVDGVRSKVKYEYDGQGNLSLVEVSAIDAGGNTVKDSQVSKVSYKGDDNKGYDDNGNWTKQTDGQGNVIAQRQYEGTLLTSETLYTAPGTESSGRTTYQVYEAATRHLRFTVSPDGRITEYGYNGDQLRAYEKLYQETRTDLAGLSNADRLTTLEKFVTGKAAAQTTELNYDHQRQLKTSTIKGGGVGSQDLVTRYEYDLEGRLLKKTVGADTDLNKVITHYIYDGLGRLLTSQTGTTLTSRVYGGGNGTGLKVTITVTDELQKTNGKAKTVRKTIETYDRAGELVSRVEVSDLKLDGEDGAKTSYAYDTQGRLRVVGDATGVYTGVFYNAAGLKCAEVDQTGAFVEYHYNANNQLAYTYRYATRLTAEQMGKLYQAGTPILLDLDIEGLQAKGVVPPASVDDRLDLVFYDQRGRAAITVDADGYATETVYDGTGAVIRTIRYAAPYDELSKLESKGDSTTAKTQRDILRGLINYRAEDAQTYYRSLPVPSGEANRITRYFTDADGLRTGQLDAEGYLTEYQYDGAGRKIETIRYATQIKGATDSS</sequence>
<feature type="compositionally biased region" description="Basic and acidic residues" evidence="1">
    <location>
        <begin position="366"/>
        <end position="375"/>
    </location>
</feature>
<dbReference type="InterPro" id="IPR045351">
    <property type="entry name" value="DUF6531"/>
</dbReference>
<feature type="non-terminal residue" evidence="3">
    <location>
        <position position="868"/>
    </location>
</feature>
<evidence type="ECO:0000313" key="3">
    <source>
        <dbReference type="EMBL" id="MDK2127054.1"/>
    </source>
</evidence>
<protein>
    <submittedName>
        <fullName evidence="3">DUF6531 domain-containing protein</fullName>
    </submittedName>
</protein>
<reference evidence="3" key="1">
    <citation type="submission" date="2023-03" db="EMBL/GenBank/DDBJ databases">
        <title>Chitinimonas shenzhenensis gen. nov., sp. nov., a novel member of family Burkholderiaceae isolated from activated sludge collected in Shen Zhen, China.</title>
        <authorList>
            <person name="Wang X."/>
        </authorList>
    </citation>
    <scope>NUCLEOTIDE SEQUENCE</scope>
    <source>
        <strain evidence="3">DQS-5</strain>
    </source>
</reference>
<proteinExistence type="predicted"/>
<feature type="domain" description="DUF6531" evidence="2">
    <location>
        <begin position="40"/>
        <end position="111"/>
    </location>
</feature>
<evidence type="ECO:0000256" key="1">
    <source>
        <dbReference type="SAM" id="MobiDB-lite"/>
    </source>
</evidence>
<dbReference type="NCBIfam" id="TIGR01643">
    <property type="entry name" value="YD_repeat_2x"/>
    <property type="match status" value="1"/>
</dbReference>
<dbReference type="PANTHER" id="PTHR32305">
    <property type="match status" value="1"/>
</dbReference>
<dbReference type="RefSeq" id="WP_284103372.1">
    <property type="nucleotide sequence ID" value="NZ_JARRAF010000104.1"/>
</dbReference>
<gene>
    <name evidence="3" type="ORF">PZA18_23725</name>
</gene>
<dbReference type="Pfam" id="PF20148">
    <property type="entry name" value="DUF6531"/>
    <property type="match status" value="1"/>
</dbReference>
<dbReference type="PANTHER" id="PTHR32305:SF15">
    <property type="entry name" value="PROTEIN RHSA-RELATED"/>
    <property type="match status" value="1"/>
</dbReference>
<dbReference type="InterPro" id="IPR050708">
    <property type="entry name" value="T6SS_VgrG/RHS"/>
</dbReference>
<dbReference type="Gene3D" id="2.180.10.10">
    <property type="entry name" value="RHS repeat-associated core"/>
    <property type="match status" value="2"/>
</dbReference>
<keyword evidence="4" id="KW-1185">Reference proteome</keyword>
<name>A0ABT7E409_9NEIS</name>
<organism evidence="3 4">
    <name type="scientific">Parachitinimonas caeni</name>
    <dbReference type="NCBI Taxonomy" id="3031301"/>
    <lineage>
        <taxon>Bacteria</taxon>
        <taxon>Pseudomonadati</taxon>
        <taxon>Pseudomonadota</taxon>
        <taxon>Betaproteobacteria</taxon>
        <taxon>Neisseriales</taxon>
        <taxon>Chitinibacteraceae</taxon>
        <taxon>Parachitinimonas</taxon>
    </lineage>
</organism>
<evidence type="ECO:0000259" key="2">
    <source>
        <dbReference type="Pfam" id="PF20148"/>
    </source>
</evidence>
<feature type="region of interest" description="Disordered" evidence="1">
    <location>
        <begin position="363"/>
        <end position="384"/>
    </location>
</feature>
<dbReference type="Proteomes" id="UP001172778">
    <property type="component" value="Unassembled WGS sequence"/>
</dbReference>
<dbReference type="InterPro" id="IPR006530">
    <property type="entry name" value="YD"/>
</dbReference>
<dbReference type="EMBL" id="JARRAF010000104">
    <property type="protein sequence ID" value="MDK2127054.1"/>
    <property type="molecule type" value="Genomic_DNA"/>
</dbReference>